<reference evidence="2 3" key="1">
    <citation type="submission" date="2019-01" db="EMBL/GenBank/DDBJ databases">
        <title>Muriicola soli sp. nov., isolated from soil.</title>
        <authorList>
            <person name="Kang H.J."/>
            <person name="Kim S.B."/>
        </authorList>
    </citation>
    <scope>NUCLEOTIDE SEQUENCE [LARGE SCALE GENOMIC DNA]</scope>
    <source>
        <strain evidence="2 3">MMS17-SY002</strain>
    </source>
</reference>
<evidence type="ECO:0000313" key="2">
    <source>
        <dbReference type="EMBL" id="QBA65640.1"/>
    </source>
</evidence>
<name>A0A411EDD7_9FLAO</name>
<protein>
    <recommendedName>
        <fullName evidence="1">YdhG-like domain-containing protein</fullName>
    </recommendedName>
</protein>
<dbReference type="AlphaFoldDB" id="A0A411EDD7"/>
<dbReference type="InterPro" id="IPR014922">
    <property type="entry name" value="YdhG-like"/>
</dbReference>
<dbReference type="PIRSF" id="PIRSF021308">
    <property type="entry name" value="UCP021308"/>
    <property type="match status" value="1"/>
</dbReference>
<evidence type="ECO:0000313" key="3">
    <source>
        <dbReference type="Proteomes" id="UP000290889"/>
    </source>
</evidence>
<gene>
    <name evidence="2" type="ORF">EQY75_09100</name>
</gene>
<organism evidence="2 3">
    <name type="scientific">Muriicola soli</name>
    <dbReference type="NCBI Taxonomy" id="2507538"/>
    <lineage>
        <taxon>Bacteria</taxon>
        <taxon>Pseudomonadati</taxon>
        <taxon>Bacteroidota</taxon>
        <taxon>Flavobacteriia</taxon>
        <taxon>Flavobacteriales</taxon>
        <taxon>Flavobacteriaceae</taxon>
        <taxon>Muriicola</taxon>
    </lineage>
</organism>
<keyword evidence="3" id="KW-1185">Reference proteome</keyword>
<dbReference type="SUPFAM" id="SSF159888">
    <property type="entry name" value="YdhG-like"/>
    <property type="match status" value="1"/>
</dbReference>
<dbReference type="OrthoDB" id="214150at2"/>
<dbReference type="Pfam" id="PF13376">
    <property type="entry name" value="OmdA"/>
    <property type="match status" value="1"/>
</dbReference>
<feature type="domain" description="YdhG-like" evidence="1">
    <location>
        <begin position="3"/>
        <end position="96"/>
    </location>
</feature>
<dbReference type="Pfam" id="PF08818">
    <property type="entry name" value="DUF1801"/>
    <property type="match status" value="1"/>
</dbReference>
<sequence length="179" mass="20786">MEGLNRLRRLALQTELQEDLKWGIPVYTLKGKNVFGISAFKTHFGIWFFNGCYLKDPEGVLENAQEGKTKAMRHYKFSSLDEIMPDIVLAYMTEAVENQKKGLIHKPDRKKKTEIPAELLQVLEKDPGLHKAFKQITPYKQREYCEYIASAKQLKTKHSRLAKILPMIREGLGINDMYR</sequence>
<dbReference type="Gene3D" id="3.90.1150.200">
    <property type="match status" value="1"/>
</dbReference>
<dbReference type="KEGG" id="mur:EQY75_09100"/>
<dbReference type="Proteomes" id="UP000290889">
    <property type="component" value="Chromosome"/>
</dbReference>
<dbReference type="EMBL" id="CP035544">
    <property type="protein sequence ID" value="QBA65640.1"/>
    <property type="molecule type" value="Genomic_DNA"/>
</dbReference>
<evidence type="ECO:0000259" key="1">
    <source>
        <dbReference type="Pfam" id="PF08818"/>
    </source>
</evidence>
<accession>A0A411EDD7</accession>
<proteinExistence type="predicted"/>
<dbReference type="InterPro" id="IPR016786">
    <property type="entry name" value="YdeI_bac"/>
</dbReference>